<evidence type="ECO:0000259" key="1">
    <source>
        <dbReference type="Pfam" id="PF13358"/>
    </source>
</evidence>
<dbReference type="GO" id="GO:0003676">
    <property type="term" value="F:nucleic acid binding"/>
    <property type="evidence" value="ECO:0007669"/>
    <property type="project" value="InterPro"/>
</dbReference>
<dbReference type="RefSeq" id="WP_202066579.1">
    <property type="nucleotide sequence ID" value="NZ_JBHSMN010000052.1"/>
</dbReference>
<feature type="domain" description="Tc1-like transposase DDE" evidence="1">
    <location>
        <begin position="14"/>
        <end position="146"/>
    </location>
</feature>
<name>A0A937D5E4_9HYPH</name>
<dbReference type="Proteomes" id="UP000605848">
    <property type="component" value="Unassembled WGS sequence"/>
</dbReference>
<organism evidence="2 3">
    <name type="scientific">Microvirga aerilata</name>
    <dbReference type="NCBI Taxonomy" id="670292"/>
    <lineage>
        <taxon>Bacteria</taxon>
        <taxon>Pseudomonadati</taxon>
        <taxon>Pseudomonadota</taxon>
        <taxon>Alphaproteobacteria</taxon>
        <taxon>Hyphomicrobiales</taxon>
        <taxon>Methylobacteriaceae</taxon>
        <taxon>Microvirga</taxon>
    </lineage>
</organism>
<dbReference type="NCBIfam" id="NF033545">
    <property type="entry name" value="transpos_IS630"/>
    <property type="match status" value="1"/>
</dbReference>
<dbReference type="InterPro" id="IPR038717">
    <property type="entry name" value="Tc1-like_DDE_dom"/>
</dbReference>
<dbReference type="EMBL" id="JAEQMY010000309">
    <property type="protein sequence ID" value="MBL0408585.1"/>
    <property type="molecule type" value="Genomic_DNA"/>
</dbReference>
<evidence type="ECO:0000313" key="3">
    <source>
        <dbReference type="Proteomes" id="UP000605848"/>
    </source>
</evidence>
<dbReference type="AlphaFoldDB" id="A0A937D5E4"/>
<protein>
    <submittedName>
        <fullName evidence="2">IS630 family transposase</fullName>
    </submittedName>
</protein>
<reference evidence="2" key="1">
    <citation type="submission" date="2021-01" db="EMBL/GenBank/DDBJ databases">
        <title>Microvirga sp.</title>
        <authorList>
            <person name="Kim M.K."/>
        </authorList>
    </citation>
    <scope>NUCLEOTIDE SEQUENCE</scope>
    <source>
        <strain evidence="2">5420S-16</strain>
    </source>
</reference>
<dbReference type="Gene3D" id="3.30.420.10">
    <property type="entry name" value="Ribonuclease H-like superfamily/Ribonuclease H"/>
    <property type="match status" value="1"/>
</dbReference>
<dbReference type="InterPro" id="IPR047655">
    <property type="entry name" value="Transpos_IS630-like"/>
</dbReference>
<dbReference type="Pfam" id="PF13358">
    <property type="entry name" value="DDE_3"/>
    <property type="match status" value="1"/>
</dbReference>
<comment type="caution">
    <text evidence="2">The sequence shown here is derived from an EMBL/GenBank/DDBJ whole genome shotgun (WGS) entry which is preliminary data.</text>
</comment>
<sequence>MQTIAAEHPGACIQLWCQDEARFGQKGRTTRVWYERGVRPPGIVDQRYKSLYLFAACRPGTDDVFALALPRADAGTMEVFLEHFARQLAPGVHAVLILDQAGWHDERALHVPATITLLPLPSASPQLNPVERVWLYLRERYLSHRVLDHYGAVLEAVCRAWNKLVDEKGRLTTLTAYPYLIASEIP</sequence>
<keyword evidence="3" id="KW-1185">Reference proteome</keyword>
<accession>A0A937D5E4</accession>
<evidence type="ECO:0000313" key="2">
    <source>
        <dbReference type="EMBL" id="MBL0408585.1"/>
    </source>
</evidence>
<gene>
    <name evidence="2" type="ORF">JKG68_32530</name>
</gene>
<proteinExistence type="predicted"/>
<dbReference type="InterPro" id="IPR036397">
    <property type="entry name" value="RNaseH_sf"/>
</dbReference>